<proteinExistence type="predicted"/>
<reference evidence="2" key="1">
    <citation type="journal article" date="2018" name="Front. Microbiol.">
        <title>Genome-Based Analysis Reveals the Taxonomy and Diversity of the Family Idiomarinaceae.</title>
        <authorList>
            <person name="Liu Y."/>
            <person name="Lai Q."/>
            <person name="Shao Z."/>
        </authorList>
    </citation>
    <scope>NUCLEOTIDE SEQUENCE [LARGE SCALE GENOMIC DNA]</scope>
    <source>
        <strain evidence="2">GBPy7</strain>
    </source>
</reference>
<name>A0A432VPU2_9GAMM</name>
<evidence type="ECO:0000313" key="2">
    <source>
        <dbReference type="Proteomes" id="UP000288395"/>
    </source>
</evidence>
<comment type="caution">
    <text evidence="1">The sequence shown here is derived from an EMBL/GenBank/DDBJ whole genome shotgun (WGS) entry which is preliminary data.</text>
</comment>
<gene>
    <name evidence="1" type="ORF">CWE08_11830</name>
</gene>
<dbReference type="Proteomes" id="UP000288395">
    <property type="component" value="Unassembled WGS sequence"/>
</dbReference>
<organism evidence="1 2">
    <name type="scientific">Aliidiomarina iranensis</name>
    <dbReference type="NCBI Taxonomy" id="1434071"/>
    <lineage>
        <taxon>Bacteria</taxon>
        <taxon>Pseudomonadati</taxon>
        <taxon>Pseudomonadota</taxon>
        <taxon>Gammaproteobacteria</taxon>
        <taxon>Alteromonadales</taxon>
        <taxon>Idiomarinaceae</taxon>
        <taxon>Aliidiomarina</taxon>
    </lineage>
</organism>
<dbReference type="PROSITE" id="PS51257">
    <property type="entry name" value="PROKAR_LIPOPROTEIN"/>
    <property type="match status" value="1"/>
</dbReference>
<dbReference type="EMBL" id="PIPJ01000015">
    <property type="protein sequence ID" value="RUO18168.1"/>
    <property type="molecule type" value="Genomic_DNA"/>
</dbReference>
<evidence type="ECO:0000313" key="1">
    <source>
        <dbReference type="EMBL" id="RUO18168.1"/>
    </source>
</evidence>
<dbReference type="AlphaFoldDB" id="A0A432VPU2"/>
<accession>A0A432VPU2</accession>
<protein>
    <submittedName>
        <fullName evidence="1">Uncharacterized protein</fullName>
    </submittedName>
</protein>
<keyword evidence="2" id="KW-1185">Reference proteome</keyword>
<sequence>MKQWIRFEAKVVCALILTVVAVFSLLGCSEVEQEPQRVSIHELMLYPERFHGKTVIVRAYSGIYSGRLYPYKKDSDDFIWRSPFPQLFEVLTKPYGTSPELDSARACRGQYVEITGLFYGIEHAISIWPSETKAISWNDGTVVLTEC</sequence>